<evidence type="ECO:0000313" key="4">
    <source>
        <dbReference type="Proteomes" id="UP000012488"/>
    </source>
</evidence>
<evidence type="ECO:0000256" key="1">
    <source>
        <dbReference type="SAM" id="Coils"/>
    </source>
</evidence>
<reference evidence="3 4" key="2">
    <citation type="journal article" date="2013" name="Genome Announc.">
        <title>Draft Genome Sequence of Methylobacterium mesophilicum Strain SR1.6/6, Isolated from Citrus sinensis.</title>
        <authorList>
            <person name="Marinho Almeida D."/>
            <person name="Dini-Andreote F."/>
            <person name="Camargo Neves A.A."/>
            <person name="Juca Ramos R.T."/>
            <person name="Andreote F.D."/>
            <person name="Carneiro A.R."/>
            <person name="Oliveira de Souza Lima A."/>
            <person name="Caracciolo Gomes de Sa P.H."/>
            <person name="Ribeiro Barbosa M.S."/>
            <person name="Araujo W.L."/>
            <person name="Silva A."/>
        </authorList>
    </citation>
    <scope>NUCLEOTIDE SEQUENCE [LARGE SCALE GENOMIC DNA]</scope>
    <source>
        <strain evidence="3 4">SR1.6/6</strain>
    </source>
</reference>
<name>A0A6B9FV25_9HYPH</name>
<dbReference type="RefSeq" id="WP_010684432.1">
    <property type="nucleotide sequence ID" value="NZ_CP043538.1"/>
</dbReference>
<gene>
    <name evidence="3" type="ORF">MMSR116_29520</name>
</gene>
<dbReference type="Proteomes" id="UP000012488">
    <property type="component" value="Chromosome"/>
</dbReference>
<evidence type="ECO:0000256" key="2">
    <source>
        <dbReference type="SAM" id="MobiDB-lite"/>
    </source>
</evidence>
<feature type="region of interest" description="Disordered" evidence="2">
    <location>
        <begin position="1"/>
        <end position="31"/>
    </location>
</feature>
<sequence length="143" mass="15954">MDAPILSRAGPVGERFPDPRGPEGDHGLPQRLPEPALTLQMIEAAIQRQHVIEDEGERIFAHAQNLLASVKAERARLLDEISHLRDDLSETRALLRQTCRDLAAAEHRAALAEHRAQDLAARNDEMARFCARLVDAVEPMMEP</sequence>
<dbReference type="AlphaFoldDB" id="A0A6B9FV25"/>
<accession>A0A6B9FV25</accession>
<feature type="coiled-coil region" evidence="1">
    <location>
        <begin position="60"/>
        <end position="122"/>
    </location>
</feature>
<dbReference type="KEGG" id="mmes:MMSR116_29520"/>
<evidence type="ECO:0000313" key="3">
    <source>
        <dbReference type="EMBL" id="QGY05576.1"/>
    </source>
</evidence>
<dbReference type="OrthoDB" id="9965790at2"/>
<dbReference type="EMBL" id="CP043538">
    <property type="protein sequence ID" value="QGY05576.1"/>
    <property type="molecule type" value="Genomic_DNA"/>
</dbReference>
<protein>
    <submittedName>
        <fullName evidence="3">Uncharacterized protein</fullName>
    </submittedName>
</protein>
<proteinExistence type="predicted"/>
<keyword evidence="1" id="KW-0175">Coiled coil</keyword>
<feature type="compositionally biased region" description="Basic and acidic residues" evidence="2">
    <location>
        <begin position="15"/>
        <end position="28"/>
    </location>
</feature>
<reference evidence="3 4" key="1">
    <citation type="journal article" date="2012" name="Genet. Mol. Biol.">
        <title>Analysis of 16S rRNA and mxaF genes revealing insights into Methylobacterium niche-specific plant association.</title>
        <authorList>
            <person name="Dourado M.N."/>
            <person name="Andreote F.D."/>
            <person name="Dini-Andreote F."/>
            <person name="Conti R."/>
            <person name="Araujo J.M."/>
            <person name="Araujo W.L."/>
        </authorList>
    </citation>
    <scope>NUCLEOTIDE SEQUENCE [LARGE SCALE GENOMIC DNA]</scope>
    <source>
        <strain evidence="3 4">SR1.6/6</strain>
    </source>
</reference>
<organism evidence="3 4">
    <name type="scientific">Methylobacterium mesophilicum SR1.6/6</name>
    <dbReference type="NCBI Taxonomy" id="908290"/>
    <lineage>
        <taxon>Bacteria</taxon>
        <taxon>Pseudomonadati</taxon>
        <taxon>Pseudomonadota</taxon>
        <taxon>Alphaproteobacteria</taxon>
        <taxon>Hyphomicrobiales</taxon>
        <taxon>Methylobacteriaceae</taxon>
        <taxon>Methylobacterium</taxon>
    </lineage>
</organism>